<gene>
    <name evidence="6" type="ORF">K470DRAFT_260809</name>
</gene>
<proteinExistence type="inferred from homology"/>
<keyword evidence="2" id="KW-0479">Metal-binding</keyword>
<accession>A0A6A7BRQ3</accession>
<dbReference type="EMBL" id="MU006043">
    <property type="protein sequence ID" value="KAF2857435.1"/>
    <property type="molecule type" value="Genomic_DNA"/>
</dbReference>
<reference evidence="6" key="1">
    <citation type="journal article" date="2020" name="Stud. Mycol.">
        <title>101 Dothideomycetes genomes: a test case for predicting lifestyles and emergence of pathogens.</title>
        <authorList>
            <person name="Haridas S."/>
            <person name="Albert R."/>
            <person name="Binder M."/>
            <person name="Bloem J."/>
            <person name="Labutti K."/>
            <person name="Salamov A."/>
            <person name="Andreopoulos B."/>
            <person name="Baker S."/>
            <person name="Barry K."/>
            <person name="Bills G."/>
            <person name="Bluhm B."/>
            <person name="Cannon C."/>
            <person name="Castanera R."/>
            <person name="Culley D."/>
            <person name="Daum C."/>
            <person name="Ezra D."/>
            <person name="Gonzalez J."/>
            <person name="Henrissat B."/>
            <person name="Kuo A."/>
            <person name="Liang C."/>
            <person name="Lipzen A."/>
            <person name="Lutzoni F."/>
            <person name="Magnuson J."/>
            <person name="Mondo S."/>
            <person name="Nolan M."/>
            <person name="Ohm R."/>
            <person name="Pangilinan J."/>
            <person name="Park H.-J."/>
            <person name="Ramirez L."/>
            <person name="Alfaro M."/>
            <person name="Sun H."/>
            <person name="Tritt A."/>
            <person name="Yoshinaga Y."/>
            <person name="Zwiers L.-H."/>
            <person name="Turgeon B."/>
            <person name="Goodwin S."/>
            <person name="Spatafora J."/>
            <person name="Crous P."/>
            <person name="Grigoriev I."/>
        </authorList>
    </citation>
    <scope>NUCLEOTIDE SEQUENCE</scope>
    <source>
        <strain evidence="6">CBS 480.64</strain>
    </source>
</reference>
<dbReference type="SUPFAM" id="SSF51316">
    <property type="entry name" value="Mss4-like"/>
    <property type="match status" value="1"/>
</dbReference>
<keyword evidence="7" id="KW-1185">Reference proteome</keyword>
<dbReference type="PROSITE" id="PS51891">
    <property type="entry name" value="CENP_V_GFA"/>
    <property type="match status" value="1"/>
</dbReference>
<dbReference type="PANTHER" id="PTHR33337:SF40">
    <property type="entry name" value="CENP-V_GFA DOMAIN-CONTAINING PROTEIN-RELATED"/>
    <property type="match status" value="1"/>
</dbReference>
<comment type="similarity">
    <text evidence="1">Belongs to the Gfa family.</text>
</comment>
<name>A0A6A7BRQ3_9PEZI</name>
<dbReference type="PANTHER" id="PTHR33337">
    <property type="entry name" value="GFA DOMAIN-CONTAINING PROTEIN"/>
    <property type="match status" value="1"/>
</dbReference>
<evidence type="ECO:0000313" key="7">
    <source>
        <dbReference type="Proteomes" id="UP000799421"/>
    </source>
</evidence>
<evidence type="ECO:0000256" key="1">
    <source>
        <dbReference type="ARBA" id="ARBA00005495"/>
    </source>
</evidence>
<sequence length="109" mass="12013">MCHCQNCKRRSGGLASYAFLIPKGDVQIKGTTHTEYADHDTLSGKPLRRSMCSACGSPVRIIEASQPETWCMQYGLFADNALPKPKLELFAKDACAWENKVGETVMETA</sequence>
<organism evidence="6 7">
    <name type="scientific">Piedraia hortae CBS 480.64</name>
    <dbReference type="NCBI Taxonomy" id="1314780"/>
    <lineage>
        <taxon>Eukaryota</taxon>
        <taxon>Fungi</taxon>
        <taxon>Dikarya</taxon>
        <taxon>Ascomycota</taxon>
        <taxon>Pezizomycotina</taxon>
        <taxon>Dothideomycetes</taxon>
        <taxon>Dothideomycetidae</taxon>
        <taxon>Capnodiales</taxon>
        <taxon>Piedraiaceae</taxon>
        <taxon>Piedraia</taxon>
    </lineage>
</organism>
<evidence type="ECO:0000259" key="5">
    <source>
        <dbReference type="PROSITE" id="PS51891"/>
    </source>
</evidence>
<dbReference type="GO" id="GO:0046872">
    <property type="term" value="F:metal ion binding"/>
    <property type="evidence" value="ECO:0007669"/>
    <property type="project" value="UniProtKB-KW"/>
</dbReference>
<dbReference type="AlphaFoldDB" id="A0A6A7BRQ3"/>
<dbReference type="Pfam" id="PF04828">
    <property type="entry name" value="GFA"/>
    <property type="match status" value="1"/>
</dbReference>
<evidence type="ECO:0000256" key="4">
    <source>
        <dbReference type="ARBA" id="ARBA00023239"/>
    </source>
</evidence>
<dbReference type="InterPro" id="IPR011057">
    <property type="entry name" value="Mss4-like_sf"/>
</dbReference>
<feature type="domain" description="CENP-V/GFA" evidence="5">
    <location>
        <begin position="1"/>
        <end position="98"/>
    </location>
</feature>
<dbReference type="OrthoDB" id="2212170at2759"/>
<keyword evidence="4" id="KW-0456">Lyase</keyword>
<evidence type="ECO:0000313" key="6">
    <source>
        <dbReference type="EMBL" id="KAF2857435.1"/>
    </source>
</evidence>
<dbReference type="GO" id="GO:0016846">
    <property type="term" value="F:carbon-sulfur lyase activity"/>
    <property type="evidence" value="ECO:0007669"/>
    <property type="project" value="InterPro"/>
</dbReference>
<evidence type="ECO:0000256" key="2">
    <source>
        <dbReference type="ARBA" id="ARBA00022723"/>
    </source>
</evidence>
<protein>
    <recommendedName>
        <fullName evidence="5">CENP-V/GFA domain-containing protein</fullName>
    </recommendedName>
</protein>
<evidence type="ECO:0000256" key="3">
    <source>
        <dbReference type="ARBA" id="ARBA00022833"/>
    </source>
</evidence>
<dbReference type="Gene3D" id="3.90.1590.10">
    <property type="entry name" value="glutathione-dependent formaldehyde- activating enzyme (gfa)"/>
    <property type="match status" value="1"/>
</dbReference>
<dbReference type="Proteomes" id="UP000799421">
    <property type="component" value="Unassembled WGS sequence"/>
</dbReference>
<keyword evidence="3" id="KW-0862">Zinc</keyword>
<dbReference type="InterPro" id="IPR006913">
    <property type="entry name" value="CENP-V/GFA"/>
</dbReference>